<dbReference type="RefSeq" id="WP_052218673.1">
    <property type="nucleotide sequence ID" value="NZ_LGTE01000022.1"/>
</dbReference>
<protein>
    <submittedName>
        <fullName evidence="1">Ethanolamine utilization EutA</fullName>
    </submittedName>
</protein>
<evidence type="ECO:0000313" key="1">
    <source>
        <dbReference type="EMBL" id="KNZ68759.1"/>
    </source>
</evidence>
<dbReference type="SUPFAM" id="SSF53067">
    <property type="entry name" value="Actin-like ATPase domain"/>
    <property type="match status" value="1"/>
</dbReference>
<dbReference type="PATRIC" id="fig|281456.6.peg.2754"/>
<dbReference type="InterPro" id="IPR050696">
    <property type="entry name" value="FtsA/MreB"/>
</dbReference>
<gene>
    <name evidence="1" type="ORF">Tfer_2638</name>
</gene>
<dbReference type="EMBL" id="LGTE01000022">
    <property type="protein sequence ID" value="KNZ68759.1"/>
    <property type="molecule type" value="Genomic_DNA"/>
</dbReference>
<evidence type="ECO:0000313" key="2">
    <source>
        <dbReference type="Proteomes" id="UP000037175"/>
    </source>
</evidence>
<organism evidence="1 2">
    <name type="scientific">Thermincola ferriacetica</name>
    <dbReference type="NCBI Taxonomy" id="281456"/>
    <lineage>
        <taxon>Bacteria</taxon>
        <taxon>Bacillati</taxon>
        <taxon>Bacillota</taxon>
        <taxon>Clostridia</taxon>
        <taxon>Eubacteriales</taxon>
        <taxon>Thermincolaceae</taxon>
        <taxon>Thermincola</taxon>
    </lineage>
</organism>
<dbReference type="PANTHER" id="PTHR32432">
    <property type="entry name" value="CELL DIVISION PROTEIN FTSA-RELATED"/>
    <property type="match status" value="1"/>
</dbReference>
<accession>A0A0L6W105</accession>
<dbReference type="AlphaFoldDB" id="A0A0L6W105"/>
<sequence length="491" mass="52453">MNKSENVNCQSIISVGIDIGTTTTQLVISRMTIRNTAPGSSVPRMEITDKEVLHRSKIYFTPLLDHHIIDAAAVSGIVEEEYRTAGLTPGDIDTGAVIITGETAKKENARKIVESMAGLAGDFVVATAGVNLESILAGKGSGAAQYSKEKHRVTVNVDVGGGTANIGVFKEGRVIDTACINIGGHLIELEPCTDKIIYIADPARIVLRECGFQWQVGDRVGIEELKTVARHMAGSIVEAITSTDISDMTRELLMTPQLKLDYPVEIVMFSGGVADYVYSDFQPISVAQVSRYGDIGPLLGWAIREESARAGISLERPGETIRATVIGAGAHSVDISGSTITVEDTALPIRNVTVVSPFSREMPQSPAEIADQIKRTVHRVISDGSAESVALAMEGPKTISFQAIQDLAEGLVQGMAGFISKERPLIVVLRKDCAKVLGQTLQLKLGHAADVICVDQVEVGEGDFIDIGKPIMGGRVVPVVVKTLVFENLKI</sequence>
<reference evidence="2" key="1">
    <citation type="submission" date="2015-07" db="EMBL/GenBank/DDBJ databases">
        <title>Complete Genome of Thermincola ferriacetica strain Z-0001T.</title>
        <authorList>
            <person name="Lusk B."/>
            <person name="Badalamenti J.P."/>
            <person name="Parameswaran P."/>
            <person name="Bond D.R."/>
            <person name="Torres C.I."/>
        </authorList>
    </citation>
    <scope>NUCLEOTIDE SEQUENCE [LARGE SCALE GENOMIC DNA]</scope>
    <source>
        <strain evidence="2">Z-0001</strain>
    </source>
</reference>
<proteinExistence type="predicted"/>
<dbReference type="PANTHER" id="PTHR32432:SF13">
    <property type="entry name" value="ETHANOLAMINE AMMONIA-LYASE REACTIVASE EUTA"/>
    <property type="match status" value="1"/>
</dbReference>
<dbReference type="Proteomes" id="UP000037175">
    <property type="component" value="Unassembled WGS sequence"/>
</dbReference>
<keyword evidence="2" id="KW-1185">Reference proteome</keyword>
<dbReference type="InterPro" id="IPR009377">
    <property type="entry name" value="EutA"/>
</dbReference>
<name>A0A0L6W105_9FIRM</name>
<dbReference type="Pfam" id="PF06277">
    <property type="entry name" value="EutA"/>
    <property type="match status" value="1"/>
</dbReference>
<dbReference type="InterPro" id="IPR043129">
    <property type="entry name" value="ATPase_NBD"/>
</dbReference>
<dbReference type="Gene3D" id="3.30.420.40">
    <property type="match status" value="1"/>
</dbReference>
<dbReference type="PIRSF" id="PIRSF012293">
    <property type="entry name" value="EutA"/>
    <property type="match status" value="1"/>
</dbReference>
<comment type="caution">
    <text evidence="1">The sequence shown here is derived from an EMBL/GenBank/DDBJ whole genome shotgun (WGS) entry which is preliminary data.</text>
</comment>